<proteinExistence type="predicted"/>
<organism evidence="1">
    <name type="scientific">marine metagenome</name>
    <dbReference type="NCBI Taxonomy" id="408172"/>
    <lineage>
        <taxon>unclassified sequences</taxon>
        <taxon>metagenomes</taxon>
        <taxon>ecological metagenomes</taxon>
    </lineage>
</organism>
<dbReference type="AlphaFoldDB" id="A0A382MRR9"/>
<protein>
    <submittedName>
        <fullName evidence="1">Uncharacterized protein</fullName>
    </submittedName>
</protein>
<dbReference type="EMBL" id="UINC01095446">
    <property type="protein sequence ID" value="SVC51539.1"/>
    <property type="molecule type" value="Genomic_DNA"/>
</dbReference>
<evidence type="ECO:0000313" key="1">
    <source>
        <dbReference type="EMBL" id="SVC51539.1"/>
    </source>
</evidence>
<feature type="non-terminal residue" evidence="1">
    <location>
        <position position="1"/>
    </location>
</feature>
<name>A0A382MRR9_9ZZZZ</name>
<sequence>SLTERHENDIVRLTQDHKEEVRRLEQLNLDKVQHAETAFENLMGETETQNGLIFKNLAVSIYLRRFLVEDGYDRFFNDLTLISIDETATVRCDPSILREVISIQEHAISRFEKVKNKLEDAKMLYYEALLDLAFYEAEMSRFGILNVDATQRINENLVAFEQNVLFWLNEERSEYKTPERLPRFIFRVICMVDSLVFIRGCLKLHEISEEKPAKDEMLSQVSALLVENDMATVRQITDVIDSNECSSLWSKYTNFKEERPKLFEY</sequence>
<reference evidence="1" key="1">
    <citation type="submission" date="2018-05" db="EMBL/GenBank/DDBJ databases">
        <authorList>
            <person name="Lanie J.A."/>
            <person name="Ng W.-L."/>
            <person name="Kazmierczak K.M."/>
            <person name="Andrzejewski T.M."/>
            <person name="Davidsen T.M."/>
            <person name="Wayne K.J."/>
            <person name="Tettelin H."/>
            <person name="Glass J.I."/>
            <person name="Rusch D."/>
            <person name="Podicherti R."/>
            <person name="Tsui H.-C.T."/>
            <person name="Winkler M.E."/>
        </authorList>
    </citation>
    <scope>NUCLEOTIDE SEQUENCE</scope>
</reference>
<gene>
    <name evidence="1" type="ORF">METZ01_LOCUS304393</name>
</gene>
<accession>A0A382MRR9</accession>